<evidence type="ECO:0008006" key="4">
    <source>
        <dbReference type="Google" id="ProtNLM"/>
    </source>
</evidence>
<sequence>MTFLTLLTIAVVSDSIVAAKVERSVSQRLWKESNLATPPSVQVSGMPFVSSLLTHVLPSVSVDARDVEVPGFARVSVTSSAQKVTLTREEILSGSFTDAPARKVFTRLQLDAVALGELLAADDGRSGMDDLHIQGVEDISPAGGWETEAQFTATPGDIPGVTGPVKVDMRLRVWEGDVRILPTKIVSVDGDRSRGDGGSRAPDPQTRDQIMEAFTLELPGESLPMHSRPGRVYVNGGALYIETEQNFTRVSLSDLAPVSAPLAEDDRAGL</sequence>
<organism evidence="2 3">
    <name type="scientific">Corynebacterium provencense</name>
    <dbReference type="NCBI Taxonomy" id="1737425"/>
    <lineage>
        <taxon>Bacteria</taxon>
        <taxon>Bacillati</taxon>
        <taxon>Actinomycetota</taxon>
        <taxon>Actinomycetes</taxon>
        <taxon>Mycobacteriales</taxon>
        <taxon>Corynebacteriaceae</taxon>
        <taxon>Corynebacterium</taxon>
    </lineage>
</organism>
<dbReference type="EMBL" id="CP024988">
    <property type="protein sequence ID" value="AWT26910.1"/>
    <property type="molecule type" value="Genomic_DNA"/>
</dbReference>
<dbReference type="InterPro" id="IPR021373">
    <property type="entry name" value="DUF2993"/>
</dbReference>
<name>A0A2Z3YUN3_9CORY</name>
<evidence type="ECO:0000313" key="2">
    <source>
        <dbReference type="EMBL" id="AWT26910.1"/>
    </source>
</evidence>
<evidence type="ECO:0000313" key="3">
    <source>
        <dbReference type="Proteomes" id="UP000247696"/>
    </source>
</evidence>
<dbReference type="Proteomes" id="UP000247696">
    <property type="component" value="Chromosome"/>
</dbReference>
<reference evidence="3" key="1">
    <citation type="submission" date="2017-11" db="EMBL/GenBank/DDBJ databases">
        <title>Otitis media/interna in a cat caused by the recently described species Corynebacterium provencense.</title>
        <authorList>
            <person name="Kittl S."/>
            <person name="Brodard I."/>
            <person name="Rychener L."/>
            <person name="Jores J."/>
            <person name="Roosje P."/>
            <person name="Gobeli Brawand S."/>
        </authorList>
    </citation>
    <scope>NUCLEOTIDE SEQUENCE [LARGE SCALE GENOMIC DNA]</scope>
    <source>
        <strain evidence="3">17KM38</strain>
    </source>
</reference>
<accession>A0A2Z3YUN3</accession>
<dbReference type="Pfam" id="PF11209">
    <property type="entry name" value="LmeA"/>
    <property type="match status" value="1"/>
</dbReference>
<feature type="region of interest" description="Disordered" evidence="1">
    <location>
        <begin position="189"/>
        <end position="208"/>
    </location>
</feature>
<keyword evidence="3" id="KW-1185">Reference proteome</keyword>
<dbReference type="AlphaFoldDB" id="A0A2Z3YUN3"/>
<protein>
    <recommendedName>
        <fullName evidence="4">DUF2993 domain-containing protein</fullName>
    </recommendedName>
</protein>
<dbReference type="KEGG" id="cpre:Csp1_21570"/>
<evidence type="ECO:0000256" key="1">
    <source>
        <dbReference type="SAM" id="MobiDB-lite"/>
    </source>
</evidence>
<gene>
    <name evidence="2" type="ORF">Csp1_21570</name>
</gene>
<dbReference type="STRING" id="1737425.GCA_900049755_01186"/>
<proteinExistence type="predicted"/>